<dbReference type="WBParaSite" id="SSLN_0001384501-mRNA-1">
    <property type="protein sequence ID" value="SSLN_0001384501-mRNA-1"/>
    <property type="gene ID" value="SSLN_0001384501"/>
</dbReference>
<dbReference type="SUPFAM" id="SSF56219">
    <property type="entry name" value="DNase I-like"/>
    <property type="match status" value="1"/>
</dbReference>
<dbReference type="EMBL" id="UYSU01038006">
    <property type="protein sequence ID" value="VDL99727.1"/>
    <property type="molecule type" value="Genomic_DNA"/>
</dbReference>
<dbReference type="Gene3D" id="3.60.10.10">
    <property type="entry name" value="Endonuclease/exonuclease/phosphatase"/>
    <property type="match status" value="1"/>
</dbReference>
<evidence type="ECO:0000313" key="2">
    <source>
        <dbReference type="EMBL" id="VDL99727.1"/>
    </source>
</evidence>
<gene>
    <name evidence="2" type="ORF">SSLN_LOCUS13342</name>
</gene>
<dbReference type="PANTHER" id="PTHR23227:SF84">
    <property type="entry name" value="ENDONUCLEASE_EXONUCLEASE_PHOSPHATASE DOMAIN-CONTAINING PROTEIN"/>
    <property type="match status" value="1"/>
</dbReference>
<organism evidence="4">
    <name type="scientific">Schistocephalus solidus</name>
    <name type="common">Tapeworm</name>
    <dbReference type="NCBI Taxonomy" id="70667"/>
    <lineage>
        <taxon>Eukaryota</taxon>
        <taxon>Metazoa</taxon>
        <taxon>Spiralia</taxon>
        <taxon>Lophotrochozoa</taxon>
        <taxon>Platyhelminthes</taxon>
        <taxon>Cestoda</taxon>
        <taxon>Eucestoda</taxon>
        <taxon>Diphyllobothriidea</taxon>
        <taxon>Diphyllobothriidae</taxon>
        <taxon>Schistocephalus</taxon>
    </lineage>
</organism>
<name>A0A183TA44_SCHSO</name>
<reference evidence="2 3" key="2">
    <citation type="submission" date="2018-11" db="EMBL/GenBank/DDBJ databases">
        <authorList>
            <consortium name="Pathogen Informatics"/>
        </authorList>
    </citation>
    <scope>NUCLEOTIDE SEQUENCE [LARGE SCALE GENOMIC DNA]</scope>
    <source>
        <strain evidence="2 3">NST_G2</strain>
    </source>
</reference>
<dbReference type="InterPro" id="IPR005135">
    <property type="entry name" value="Endo/exonuclease/phosphatase"/>
</dbReference>
<dbReference type="InterPro" id="IPR036691">
    <property type="entry name" value="Endo/exonu/phosph_ase_sf"/>
</dbReference>
<dbReference type="InterPro" id="IPR027124">
    <property type="entry name" value="Swc5/CFDP1/2"/>
</dbReference>
<dbReference type="PANTHER" id="PTHR23227">
    <property type="entry name" value="BUCENTAUR RELATED"/>
    <property type="match status" value="1"/>
</dbReference>
<feature type="domain" description="Endonuclease/exonuclease/phosphatase" evidence="1">
    <location>
        <begin position="48"/>
        <end position="263"/>
    </location>
</feature>
<sequence>MPYQILCLSSSAARRGSQIAKYVVLELKQTTILPVHIPTPYSSGCSANPRSNRPERRTALVARELARYNVDIAALSETRFSEQSKLEEVGAGYTFFRSGRSTAERRDAGVAFAIRNDIVGRLPCLPQCINDCLMSFRLPFRRDEFAIIISAYAHPMMVSHVGKDKFYEDLHALLMTWPKVDKLIFVGEFNACIGTDHAAWQGVMGPHGLGNYIDNGLLLLQTCTEHSLLLTNTFFRLPTWEKATWMRPQSRRWHLLDYVLVRRQD</sequence>
<accession>A0A183TA44</accession>
<proteinExistence type="predicted"/>
<protein>
    <submittedName>
        <fullName evidence="4">Endo/exonuclease/phosphatase domain-containing protein</fullName>
    </submittedName>
</protein>
<keyword evidence="3" id="KW-1185">Reference proteome</keyword>
<dbReference type="GO" id="GO:0003824">
    <property type="term" value="F:catalytic activity"/>
    <property type="evidence" value="ECO:0007669"/>
    <property type="project" value="InterPro"/>
</dbReference>
<dbReference type="OrthoDB" id="10030815at2759"/>
<evidence type="ECO:0000313" key="3">
    <source>
        <dbReference type="Proteomes" id="UP000275846"/>
    </source>
</evidence>
<reference evidence="4" key="1">
    <citation type="submission" date="2016-06" db="UniProtKB">
        <authorList>
            <consortium name="WormBaseParasite"/>
        </authorList>
    </citation>
    <scope>IDENTIFICATION</scope>
</reference>
<evidence type="ECO:0000313" key="4">
    <source>
        <dbReference type="WBParaSite" id="SSLN_0001384501-mRNA-1"/>
    </source>
</evidence>
<evidence type="ECO:0000259" key="1">
    <source>
        <dbReference type="Pfam" id="PF03372"/>
    </source>
</evidence>
<dbReference type="STRING" id="70667.A0A183TA44"/>
<dbReference type="AlphaFoldDB" id="A0A183TA44"/>
<dbReference type="Proteomes" id="UP000275846">
    <property type="component" value="Unassembled WGS sequence"/>
</dbReference>
<dbReference type="Pfam" id="PF03372">
    <property type="entry name" value="Exo_endo_phos"/>
    <property type="match status" value="1"/>
</dbReference>